<dbReference type="GO" id="GO:0005737">
    <property type="term" value="C:cytoplasm"/>
    <property type="evidence" value="ECO:0007669"/>
    <property type="project" value="TreeGrafter"/>
</dbReference>
<protein>
    <recommendedName>
        <fullName evidence="4">DUF218 domain-containing protein</fullName>
    </recommendedName>
</protein>
<feature type="transmembrane region" description="Helical" evidence="1">
    <location>
        <begin position="36"/>
        <end position="54"/>
    </location>
</feature>
<dbReference type="AlphaFoldDB" id="A0A2T9YZS2"/>
<dbReference type="PANTHER" id="PTHR28110:SF1">
    <property type="entry name" value="TRANSMEMBRANE PROTEIN"/>
    <property type="match status" value="1"/>
</dbReference>
<keyword evidence="3" id="KW-1185">Reference proteome</keyword>
<accession>A0A2T9YZS2</accession>
<dbReference type="PANTHER" id="PTHR28110">
    <property type="entry name" value="TRANSMEMBRANE PROTEIN"/>
    <property type="match status" value="1"/>
</dbReference>
<organism evidence="2 3">
    <name type="scientific">Smittium simulii</name>
    <dbReference type="NCBI Taxonomy" id="133385"/>
    <lineage>
        <taxon>Eukaryota</taxon>
        <taxon>Fungi</taxon>
        <taxon>Fungi incertae sedis</taxon>
        <taxon>Zoopagomycota</taxon>
        <taxon>Kickxellomycotina</taxon>
        <taxon>Harpellomycetes</taxon>
        <taxon>Harpellales</taxon>
        <taxon>Legeriomycetaceae</taxon>
        <taxon>Smittium</taxon>
    </lineage>
</organism>
<keyword evidence="1" id="KW-0472">Membrane</keyword>
<evidence type="ECO:0000256" key="1">
    <source>
        <dbReference type="SAM" id="Phobius"/>
    </source>
</evidence>
<name>A0A2T9YZS2_9FUNG</name>
<gene>
    <name evidence="2" type="ORF">BB561_000280</name>
</gene>
<dbReference type="OrthoDB" id="4347at2759"/>
<proteinExistence type="predicted"/>
<reference evidence="2 3" key="1">
    <citation type="journal article" date="2018" name="MBio">
        <title>Comparative Genomics Reveals the Core Gene Toolbox for the Fungus-Insect Symbiosis.</title>
        <authorList>
            <person name="Wang Y."/>
            <person name="Stata M."/>
            <person name="Wang W."/>
            <person name="Stajich J.E."/>
            <person name="White M.M."/>
            <person name="Moncalvo J.M."/>
        </authorList>
    </citation>
    <scope>NUCLEOTIDE SEQUENCE [LARGE SCALE GENOMIC DNA]</scope>
    <source>
        <strain evidence="2 3">SWE-8-4</strain>
    </source>
</reference>
<dbReference type="EMBL" id="MBFR01000006">
    <property type="protein sequence ID" value="PVU97841.1"/>
    <property type="molecule type" value="Genomic_DNA"/>
</dbReference>
<sequence>MSTKYVRINIPIISNSENWSKNTLPRRRISIKTFRTIFYFLLLVSFTLNIFYFTRPKPLPVSELLYTSRIKSKSTETTINNPLKPVKPVKYSELTDLIIVPGHGVYQNELSPTNETSWDITFKKKDQHKIFLRHIAGGIDALKQHERALLLFSGTATRPLPTFMTEALGYWLAAKKLNWLTPEIFSRVMTEEFARDSYENLLFSICRFYEITGNYPDRITVVGFGFKKNRFINLHLKAIRYPKIRFTYIGIDSDVSPLEDKNGELKNGYGPFKKDPYGCSEFLSSKKKSRNPQNKIHGYNLSSPQLSELINYCSKGHNDLFSGKLPWDI</sequence>
<evidence type="ECO:0000313" key="3">
    <source>
        <dbReference type="Proteomes" id="UP000245383"/>
    </source>
</evidence>
<keyword evidence="1" id="KW-0812">Transmembrane</keyword>
<dbReference type="STRING" id="133385.A0A2T9YZS2"/>
<evidence type="ECO:0000313" key="2">
    <source>
        <dbReference type="EMBL" id="PVU97841.1"/>
    </source>
</evidence>
<keyword evidence="1" id="KW-1133">Transmembrane helix</keyword>
<dbReference type="Proteomes" id="UP000245383">
    <property type="component" value="Unassembled WGS sequence"/>
</dbReference>
<comment type="caution">
    <text evidence="2">The sequence shown here is derived from an EMBL/GenBank/DDBJ whole genome shotgun (WGS) entry which is preliminary data.</text>
</comment>
<dbReference type="InterPro" id="IPR055323">
    <property type="entry name" value="C57A10.07/YOR238W"/>
</dbReference>
<evidence type="ECO:0008006" key="4">
    <source>
        <dbReference type="Google" id="ProtNLM"/>
    </source>
</evidence>